<dbReference type="Gene3D" id="3.40.50.720">
    <property type="entry name" value="NAD(P)-binding Rossmann-like Domain"/>
    <property type="match status" value="1"/>
</dbReference>
<comment type="similarity">
    <text evidence="1">Belongs to the short-chain dehydrogenases/reductases (SDR) family.</text>
</comment>
<dbReference type="KEGG" id="ani:ANIA_00322"/>
<dbReference type="Proteomes" id="UP000000560">
    <property type="component" value="Chromosome VIII"/>
</dbReference>
<accession>C8VU18</accession>
<dbReference type="HOGENOM" id="CLU_010194_13_1_1"/>
<sequence length="331" mass="35756">MTEFQIPLEYLTSIKDKVVLITGSSSGIGKATAHLCLHHGAKVIAGDLYPLPAVFLQSLDQRDEQSCTGAASTSPPHQVDVSENLMFVQTDVSDWTSIRNLFIRGVERFGVIDHVFANAGIGPLSNFLEETFEDKDGGEQLLAPPDLKVLDVNLIGVIYTVRLGVYYLRQTAYGGRGGAETEPSPCITISASASSFQNFSAGDYTVAKHGVLGILRGLFSDLQQEQPNSGHDGKSPRRVRLNAIAPSWTATGIVSSGILRGLGVHVQKPEDVAKSVVMLCNDSRRSGELIYSWEGRYCEINQREGGLLDGVAKIVPNVAEEGPVMEKLKGR</sequence>
<name>Q5BGK8_EMENI</name>
<dbReference type="EMBL" id="BN001308">
    <property type="protein sequence ID" value="CBF89723.1"/>
    <property type="molecule type" value="Genomic_DNA"/>
</dbReference>
<evidence type="ECO:0000256" key="1">
    <source>
        <dbReference type="ARBA" id="ARBA00006484"/>
    </source>
</evidence>
<dbReference type="Pfam" id="PF00106">
    <property type="entry name" value="adh_short"/>
    <property type="match status" value="1"/>
</dbReference>
<dbReference type="OrthoDB" id="37659at2759"/>
<organism evidence="3 4">
    <name type="scientific">Emericella nidulans (strain FGSC A4 / ATCC 38163 / CBS 112.46 / NRRL 194 / M139)</name>
    <name type="common">Aspergillus nidulans</name>
    <dbReference type="NCBI Taxonomy" id="227321"/>
    <lineage>
        <taxon>Eukaryota</taxon>
        <taxon>Fungi</taxon>
        <taxon>Dikarya</taxon>
        <taxon>Ascomycota</taxon>
        <taxon>Pezizomycotina</taxon>
        <taxon>Eurotiomycetes</taxon>
        <taxon>Eurotiomycetidae</taxon>
        <taxon>Eurotiales</taxon>
        <taxon>Aspergillaceae</taxon>
        <taxon>Aspergillus</taxon>
        <taxon>Aspergillus subgen. Nidulantes</taxon>
    </lineage>
</organism>
<dbReference type="VEuPathDB" id="FungiDB:AN0322"/>
<dbReference type="InterPro" id="IPR002347">
    <property type="entry name" value="SDR_fam"/>
</dbReference>
<dbReference type="RefSeq" id="XP_657926.1">
    <property type="nucleotide sequence ID" value="XM_652834.1"/>
</dbReference>
<dbReference type="SUPFAM" id="SSF51735">
    <property type="entry name" value="NAD(P)-binding Rossmann-fold domains"/>
    <property type="match status" value="1"/>
</dbReference>
<dbReference type="PRINTS" id="PR00081">
    <property type="entry name" value="GDHRDH"/>
</dbReference>
<dbReference type="PANTHER" id="PTHR43180">
    <property type="entry name" value="3-OXOACYL-(ACYL-CARRIER-PROTEIN) REDUCTASE (AFU_ORTHOLOGUE AFUA_6G11210)"/>
    <property type="match status" value="1"/>
</dbReference>
<evidence type="ECO:0000313" key="4">
    <source>
        <dbReference type="Proteomes" id="UP000000560"/>
    </source>
</evidence>
<dbReference type="InterPro" id="IPR036291">
    <property type="entry name" value="NAD(P)-bd_dom_sf"/>
</dbReference>
<gene>
    <name evidence="3" type="ORF">ANIA_00322</name>
</gene>
<proteinExistence type="inferred from homology"/>
<dbReference type="InParanoid" id="Q5BGK8"/>
<dbReference type="OMA" id="LDVCSWE"/>
<dbReference type="AlphaFoldDB" id="Q5BGK8"/>
<reference evidence="4" key="1">
    <citation type="journal article" date="2005" name="Nature">
        <title>Sequencing of Aspergillus nidulans and comparative analysis with A. fumigatus and A. oryzae.</title>
        <authorList>
            <person name="Galagan J.E."/>
            <person name="Calvo S.E."/>
            <person name="Cuomo C."/>
            <person name="Ma L.J."/>
            <person name="Wortman J.R."/>
            <person name="Batzoglou S."/>
            <person name="Lee S.I."/>
            <person name="Basturkmen M."/>
            <person name="Spevak C.C."/>
            <person name="Clutterbuck J."/>
            <person name="Kapitonov V."/>
            <person name="Jurka J."/>
            <person name="Scazzocchio C."/>
            <person name="Farman M."/>
            <person name="Butler J."/>
            <person name="Purcell S."/>
            <person name="Harris S."/>
            <person name="Braus G.H."/>
            <person name="Draht O."/>
            <person name="Busch S."/>
            <person name="D'Enfert C."/>
            <person name="Bouchier C."/>
            <person name="Goldman G.H."/>
            <person name="Bell-Pedersen D."/>
            <person name="Griffiths-Jones S."/>
            <person name="Doonan J.H."/>
            <person name="Yu J."/>
            <person name="Vienken K."/>
            <person name="Pain A."/>
            <person name="Freitag M."/>
            <person name="Selker E.U."/>
            <person name="Archer D.B."/>
            <person name="Penalva M.A."/>
            <person name="Oakley B.R."/>
            <person name="Momany M."/>
            <person name="Tanaka T."/>
            <person name="Kumagai T."/>
            <person name="Asai K."/>
            <person name="Machida M."/>
            <person name="Nierman W.C."/>
            <person name="Denning D.W."/>
            <person name="Caddick M."/>
            <person name="Hynes M."/>
            <person name="Paoletti M."/>
            <person name="Fischer R."/>
            <person name="Miller B."/>
            <person name="Dyer P."/>
            <person name="Sachs M.S."/>
            <person name="Osmani S.A."/>
            <person name="Birren B.W."/>
        </authorList>
    </citation>
    <scope>NUCLEOTIDE SEQUENCE [LARGE SCALE GENOMIC DNA]</scope>
    <source>
        <strain evidence="4">FGSC A4 / ATCC 38163 / CBS 112.46 / NRRL 194 / M139</strain>
    </source>
</reference>
<evidence type="ECO:0000313" key="3">
    <source>
        <dbReference type="EMBL" id="CBF89723.1"/>
    </source>
</evidence>
<dbReference type="PANTHER" id="PTHR43180:SF11">
    <property type="entry name" value="NAD(P)-BINDING PROTEIN"/>
    <property type="match status" value="1"/>
</dbReference>
<evidence type="ECO:0000256" key="2">
    <source>
        <dbReference type="ARBA" id="ARBA00023002"/>
    </source>
</evidence>
<keyword evidence="4" id="KW-1185">Reference proteome</keyword>
<keyword evidence="2" id="KW-0560">Oxidoreductase</keyword>
<dbReference type="GeneID" id="2876098"/>
<dbReference type="GO" id="GO:0016491">
    <property type="term" value="F:oxidoreductase activity"/>
    <property type="evidence" value="ECO:0007669"/>
    <property type="project" value="UniProtKB-KW"/>
</dbReference>
<protein>
    <submittedName>
        <fullName evidence="3">Uncharacterized protein</fullName>
    </submittedName>
</protein>
<accession>Q5BGK8</accession>
<dbReference type="eggNOG" id="KOG4169">
    <property type="taxonomic scope" value="Eukaryota"/>
</dbReference>
<reference evidence="4" key="2">
    <citation type="journal article" date="2009" name="Fungal Genet. Biol.">
        <title>The 2008 update of the Aspergillus nidulans genome annotation: a community effort.</title>
        <authorList>
            <person name="Wortman J.R."/>
            <person name="Gilsenan J.M."/>
            <person name="Joardar V."/>
            <person name="Deegan J."/>
            <person name="Clutterbuck J."/>
            <person name="Andersen M.R."/>
            <person name="Archer D."/>
            <person name="Bencina M."/>
            <person name="Braus G."/>
            <person name="Coutinho P."/>
            <person name="von Dohren H."/>
            <person name="Doonan J."/>
            <person name="Driessen A.J."/>
            <person name="Durek P."/>
            <person name="Espeso E."/>
            <person name="Fekete E."/>
            <person name="Flipphi M."/>
            <person name="Estrada C.G."/>
            <person name="Geysens S."/>
            <person name="Goldman G."/>
            <person name="de Groot P.W."/>
            <person name="Hansen K."/>
            <person name="Harris S.D."/>
            <person name="Heinekamp T."/>
            <person name="Helmstaedt K."/>
            <person name="Henrissat B."/>
            <person name="Hofmann G."/>
            <person name="Homan T."/>
            <person name="Horio T."/>
            <person name="Horiuchi H."/>
            <person name="James S."/>
            <person name="Jones M."/>
            <person name="Karaffa L."/>
            <person name="Karanyi Z."/>
            <person name="Kato M."/>
            <person name="Keller N."/>
            <person name="Kelly D.E."/>
            <person name="Kiel J.A."/>
            <person name="Kim J.M."/>
            <person name="van der Klei I.J."/>
            <person name="Klis F.M."/>
            <person name="Kovalchuk A."/>
            <person name="Krasevec N."/>
            <person name="Kubicek C.P."/>
            <person name="Liu B."/>
            <person name="Maccabe A."/>
            <person name="Meyer V."/>
            <person name="Mirabito P."/>
            <person name="Miskei M."/>
            <person name="Mos M."/>
            <person name="Mullins J."/>
            <person name="Nelson D.R."/>
            <person name="Nielsen J."/>
            <person name="Oakley B.R."/>
            <person name="Osmani S.A."/>
            <person name="Pakula T."/>
            <person name="Paszewski A."/>
            <person name="Paulsen I."/>
            <person name="Pilsyk S."/>
            <person name="Pocsi I."/>
            <person name="Punt P.J."/>
            <person name="Ram A.F."/>
            <person name="Ren Q."/>
            <person name="Robellet X."/>
            <person name="Robson G."/>
            <person name="Seiboth B."/>
            <person name="van Solingen P."/>
            <person name="Specht T."/>
            <person name="Sun J."/>
            <person name="Taheri-Talesh N."/>
            <person name="Takeshita N."/>
            <person name="Ussery D."/>
            <person name="vanKuyk P.A."/>
            <person name="Visser H."/>
            <person name="van de Vondervoort P.J."/>
            <person name="de Vries R.P."/>
            <person name="Walton J."/>
            <person name="Xiang X."/>
            <person name="Xiong Y."/>
            <person name="Zeng A.P."/>
            <person name="Brandt B.W."/>
            <person name="Cornell M.J."/>
            <person name="van den Hondel C.A."/>
            <person name="Visser J."/>
            <person name="Oliver S.G."/>
            <person name="Turner G."/>
        </authorList>
    </citation>
    <scope>GENOME REANNOTATION</scope>
    <source>
        <strain evidence="4">FGSC A4 / ATCC 38163 / CBS 112.46 / NRRL 194 / M139</strain>
    </source>
</reference>